<dbReference type="SFLD" id="SFLDS00003">
    <property type="entry name" value="Haloacid_Dehalogenase"/>
    <property type="match status" value="1"/>
</dbReference>
<dbReference type="GO" id="GO:0046872">
    <property type="term" value="F:metal ion binding"/>
    <property type="evidence" value="ECO:0007669"/>
    <property type="project" value="UniProtKB-KW"/>
</dbReference>
<dbReference type="SFLD" id="SFLDG01136">
    <property type="entry name" value="C1.6:_Phosphoserine_Phosphatas"/>
    <property type="match status" value="1"/>
</dbReference>
<protein>
    <recommendedName>
        <fullName evidence="8">3-deoxy-D-manno-octulosonate 8-phosphate phosphatase</fullName>
    </recommendedName>
</protein>
<dbReference type="EMBL" id="UINC01179815">
    <property type="protein sequence ID" value="SVD88693.1"/>
    <property type="molecule type" value="Genomic_DNA"/>
</dbReference>
<evidence type="ECO:0000256" key="6">
    <source>
        <dbReference type="ARBA" id="ARBA00022842"/>
    </source>
</evidence>
<comment type="similarity">
    <text evidence="2">Belongs to the KdsC family.</text>
</comment>
<reference evidence="7" key="1">
    <citation type="submission" date="2018-05" db="EMBL/GenBank/DDBJ databases">
        <authorList>
            <person name="Lanie J.A."/>
            <person name="Ng W.-L."/>
            <person name="Kazmierczak K.M."/>
            <person name="Andrzejewski T.M."/>
            <person name="Davidsen T.M."/>
            <person name="Wayne K.J."/>
            <person name="Tettelin H."/>
            <person name="Glass J.I."/>
            <person name="Rusch D."/>
            <person name="Podicherti R."/>
            <person name="Tsui H.-C.T."/>
            <person name="Winkler M.E."/>
        </authorList>
    </citation>
    <scope>NUCLEOTIDE SEQUENCE</scope>
</reference>
<comment type="cofactor">
    <cofactor evidence="1">
        <name>Mg(2+)</name>
        <dbReference type="ChEBI" id="CHEBI:18420"/>
    </cofactor>
</comment>
<evidence type="ECO:0000256" key="2">
    <source>
        <dbReference type="ARBA" id="ARBA00005893"/>
    </source>
</evidence>
<evidence type="ECO:0000256" key="5">
    <source>
        <dbReference type="ARBA" id="ARBA00022801"/>
    </source>
</evidence>
<gene>
    <name evidence="7" type="ORF">METZ01_LOCUS441547</name>
</gene>
<dbReference type="InterPro" id="IPR023214">
    <property type="entry name" value="HAD_sf"/>
</dbReference>
<dbReference type="GO" id="GO:0016788">
    <property type="term" value="F:hydrolase activity, acting on ester bonds"/>
    <property type="evidence" value="ECO:0007669"/>
    <property type="project" value="InterPro"/>
</dbReference>
<accession>A0A382YZS3</accession>
<evidence type="ECO:0000256" key="3">
    <source>
        <dbReference type="ARBA" id="ARBA00011881"/>
    </source>
</evidence>
<evidence type="ECO:0000313" key="7">
    <source>
        <dbReference type="EMBL" id="SVD88693.1"/>
    </source>
</evidence>
<keyword evidence="6" id="KW-0460">Magnesium</keyword>
<proteinExistence type="inferred from homology"/>
<dbReference type="FunFam" id="3.40.50.1000:FF:000029">
    <property type="entry name" value="3-deoxy-D-manno-octulosonate 8-phosphate phosphatase KdsC"/>
    <property type="match status" value="1"/>
</dbReference>
<dbReference type="PANTHER" id="PTHR21485">
    <property type="entry name" value="HAD SUPERFAMILY MEMBERS CMAS AND KDSC"/>
    <property type="match status" value="1"/>
</dbReference>
<sequence length="172" mass="19349">MNKKTSVICSRIKIIVTDVDGVLTDGGIFYSKTGEIMKKFHTRDGMAIELLRNNNIKTIFMSRENSQIVKQRAKKIKPALTFFGILNKEKLLGKICKKFQITNNEIAYVGDDINDLKIMELVGFSATPNDGIEDVKKIAHYVCKRKGGEGVLREVADLILNSKKLKDKNDKA</sequence>
<dbReference type="Gene3D" id="3.40.50.1000">
    <property type="entry name" value="HAD superfamily/HAD-like"/>
    <property type="match status" value="1"/>
</dbReference>
<dbReference type="InterPro" id="IPR010023">
    <property type="entry name" value="KdsC_fam"/>
</dbReference>
<dbReference type="PIRSF" id="PIRSF006118">
    <property type="entry name" value="KDO8-P_Ptase"/>
    <property type="match status" value="1"/>
</dbReference>
<keyword evidence="4" id="KW-0479">Metal-binding</keyword>
<organism evidence="7">
    <name type="scientific">marine metagenome</name>
    <dbReference type="NCBI Taxonomy" id="408172"/>
    <lineage>
        <taxon>unclassified sequences</taxon>
        <taxon>metagenomes</taxon>
        <taxon>ecological metagenomes</taxon>
    </lineage>
</organism>
<dbReference type="InterPro" id="IPR050793">
    <property type="entry name" value="CMP-NeuNAc_synthase"/>
</dbReference>
<dbReference type="AlphaFoldDB" id="A0A382YZS3"/>
<name>A0A382YZS3_9ZZZZ</name>
<dbReference type="GO" id="GO:0008781">
    <property type="term" value="F:N-acylneuraminate cytidylyltransferase activity"/>
    <property type="evidence" value="ECO:0007669"/>
    <property type="project" value="TreeGrafter"/>
</dbReference>
<evidence type="ECO:0008006" key="8">
    <source>
        <dbReference type="Google" id="ProtNLM"/>
    </source>
</evidence>
<comment type="subunit">
    <text evidence="3">Homotetramer.</text>
</comment>
<dbReference type="PANTHER" id="PTHR21485:SF3">
    <property type="entry name" value="N-ACYLNEURAMINATE CYTIDYLYLTRANSFERASE"/>
    <property type="match status" value="1"/>
</dbReference>
<evidence type="ECO:0000256" key="1">
    <source>
        <dbReference type="ARBA" id="ARBA00001946"/>
    </source>
</evidence>
<dbReference type="SFLD" id="SFLDG01138">
    <property type="entry name" value="C1.6.2:_Deoxy-d-mannose-octulo"/>
    <property type="match status" value="1"/>
</dbReference>
<evidence type="ECO:0000256" key="4">
    <source>
        <dbReference type="ARBA" id="ARBA00022723"/>
    </source>
</evidence>
<dbReference type="SUPFAM" id="SSF56784">
    <property type="entry name" value="HAD-like"/>
    <property type="match status" value="1"/>
</dbReference>
<dbReference type="InterPro" id="IPR036412">
    <property type="entry name" value="HAD-like_sf"/>
</dbReference>
<keyword evidence="5" id="KW-0378">Hydrolase</keyword>
<dbReference type="Pfam" id="PF08282">
    <property type="entry name" value="Hydrolase_3"/>
    <property type="match status" value="1"/>
</dbReference>
<dbReference type="NCBIfam" id="TIGR01670">
    <property type="entry name" value="KdsC-phosphatas"/>
    <property type="match status" value="1"/>
</dbReference>